<proteinExistence type="predicted"/>
<dbReference type="RefSeq" id="WP_204054921.1">
    <property type="nucleotide sequence ID" value="NZ_BAAAGP010000018.1"/>
</dbReference>
<evidence type="ECO:0000313" key="2">
    <source>
        <dbReference type="Proteomes" id="UP000603904"/>
    </source>
</evidence>
<protein>
    <submittedName>
        <fullName evidence="1">Uncharacterized protein</fullName>
    </submittedName>
</protein>
<organism evidence="1 2">
    <name type="scientific">Microbispora corallina</name>
    <dbReference type="NCBI Taxonomy" id="83302"/>
    <lineage>
        <taxon>Bacteria</taxon>
        <taxon>Bacillati</taxon>
        <taxon>Actinomycetota</taxon>
        <taxon>Actinomycetes</taxon>
        <taxon>Streptosporangiales</taxon>
        <taxon>Streptosporangiaceae</taxon>
        <taxon>Microbispora</taxon>
    </lineage>
</organism>
<sequence length="47" mass="4810">MDFTAVDKPSSRASYVVKPDKTALGGSVIFRPAAVSGLAEGYPVPVG</sequence>
<reference evidence="1 2" key="1">
    <citation type="submission" date="2021-01" db="EMBL/GenBank/DDBJ databases">
        <title>Whole genome shotgun sequence of Microbispora corallina NBRC 16416.</title>
        <authorList>
            <person name="Komaki H."/>
            <person name="Tamura T."/>
        </authorList>
    </citation>
    <scope>NUCLEOTIDE SEQUENCE [LARGE SCALE GENOMIC DNA]</scope>
    <source>
        <strain evidence="1 2">NBRC 16416</strain>
    </source>
</reference>
<gene>
    <name evidence="1" type="ORF">Mco01_00950</name>
</gene>
<comment type="caution">
    <text evidence="1">The sequence shown here is derived from an EMBL/GenBank/DDBJ whole genome shotgun (WGS) entry which is preliminary data.</text>
</comment>
<accession>A0ABQ4FQK4</accession>
<dbReference type="EMBL" id="BOOC01000001">
    <property type="protein sequence ID" value="GIH37095.1"/>
    <property type="molecule type" value="Genomic_DNA"/>
</dbReference>
<dbReference type="Proteomes" id="UP000603904">
    <property type="component" value="Unassembled WGS sequence"/>
</dbReference>
<name>A0ABQ4FQK4_9ACTN</name>
<keyword evidence="2" id="KW-1185">Reference proteome</keyword>
<dbReference type="Gene3D" id="3.40.50.2300">
    <property type="match status" value="1"/>
</dbReference>
<evidence type="ECO:0000313" key="1">
    <source>
        <dbReference type="EMBL" id="GIH37095.1"/>
    </source>
</evidence>